<dbReference type="InterPro" id="IPR036770">
    <property type="entry name" value="Ankyrin_rpt-contain_sf"/>
</dbReference>
<evidence type="ECO:0000256" key="2">
    <source>
        <dbReference type="ARBA" id="ARBA00023043"/>
    </source>
</evidence>
<reference evidence="6" key="1">
    <citation type="submission" date="2025-08" db="UniProtKB">
        <authorList>
            <consortium name="RefSeq"/>
        </authorList>
    </citation>
    <scope>IDENTIFICATION</scope>
    <source>
        <tissue evidence="6">Whole insect</tissue>
    </source>
</reference>
<dbReference type="PANTHER" id="PTHR24198">
    <property type="entry name" value="ANKYRIN REPEAT AND PROTEIN KINASE DOMAIN-CONTAINING PROTEIN"/>
    <property type="match status" value="1"/>
</dbReference>
<dbReference type="Pfam" id="PF13857">
    <property type="entry name" value="Ank_5"/>
    <property type="match status" value="1"/>
</dbReference>
<feature type="repeat" description="ANK" evidence="3">
    <location>
        <begin position="704"/>
        <end position="736"/>
    </location>
</feature>
<organism evidence="6">
    <name type="scientific">Diabrotica virgifera virgifera</name>
    <name type="common">western corn rootworm</name>
    <dbReference type="NCBI Taxonomy" id="50390"/>
    <lineage>
        <taxon>Eukaryota</taxon>
        <taxon>Metazoa</taxon>
        <taxon>Ecdysozoa</taxon>
        <taxon>Arthropoda</taxon>
        <taxon>Hexapoda</taxon>
        <taxon>Insecta</taxon>
        <taxon>Pterygota</taxon>
        <taxon>Neoptera</taxon>
        <taxon>Endopterygota</taxon>
        <taxon>Coleoptera</taxon>
        <taxon>Polyphaga</taxon>
        <taxon>Cucujiformia</taxon>
        <taxon>Chrysomeloidea</taxon>
        <taxon>Chrysomelidae</taxon>
        <taxon>Galerucinae</taxon>
        <taxon>Diabroticina</taxon>
        <taxon>Diabroticites</taxon>
        <taxon>Diabrotica</taxon>
    </lineage>
</organism>
<feature type="repeat" description="ANK" evidence="3">
    <location>
        <begin position="107"/>
        <end position="139"/>
    </location>
</feature>
<feature type="repeat" description="ANK" evidence="3">
    <location>
        <begin position="804"/>
        <end position="836"/>
    </location>
</feature>
<feature type="chain" id="PRO_5027710328" evidence="4">
    <location>
        <begin position="18"/>
        <end position="1051"/>
    </location>
</feature>
<evidence type="ECO:0000256" key="3">
    <source>
        <dbReference type="PROSITE-ProRule" id="PRU00023"/>
    </source>
</evidence>
<dbReference type="PROSITE" id="PS50297">
    <property type="entry name" value="ANK_REP_REGION"/>
    <property type="match status" value="12"/>
</dbReference>
<dbReference type="PRINTS" id="PR01415">
    <property type="entry name" value="ANKYRIN"/>
</dbReference>
<dbReference type="InterPro" id="IPR002110">
    <property type="entry name" value="Ankyrin_rpt"/>
</dbReference>
<feature type="signal peptide" evidence="4">
    <location>
        <begin position="1"/>
        <end position="17"/>
    </location>
</feature>
<keyword evidence="1" id="KW-0677">Repeat</keyword>
<feature type="repeat" description="ANK" evidence="3">
    <location>
        <begin position="637"/>
        <end position="669"/>
    </location>
</feature>
<dbReference type="AlphaFoldDB" id="A0A6P7G9Q4"/>
<dbReference type="PROSITE" id="PS50088">
    <property type="entry name" value="ANK_REPEAT"/>
    <property type="match status" value="13"/>
</dbReference>
<sequence>MWWTMAHFSLHLATELGELVKVKELIENKGGAIINEVDSNGSTALHIAADFEHIKVAKYLLEHGADVNAITNPEKQGPLHLATENNNFLMVQLFTEAGANIQCIDYDGNMPIHIAADMGYIEIIKYFLEKGIDIDIINESSKMTPLQMAAHRGHIEVIDYLLLNNANLHLKDYQNRSSIHHGVLGKRAKIVHSLIKKGVDINVEDIHYLTPLHLACREGNLEIVQLLLENGAVCNLKERFWTYSPLHWSETNYLKIIKYFINIGVDLNFGTSQECTVLHVACKRGEIEIVKFLIENGADVNKKTLPNTETAGLQEDSTLLCFAILNLRTDVAEFLILNGADLKEAEYKGKSSLSIALEYIPRKYIMSARLQTDLIVLSKVLIKYNVLIYNPSHTIIQDDYHFFKELLQYYKDCQKEISSMKSVIIRNSTVSLYQIICDFNRGKALVKYLCNDNIRNELQNLEEYLKDFSIYGNINPLIQLRVKEGLKRMELLTDADLIMIKIAPQLPSEIRYTILEYLNMTDLKTVTKLDLWWRKAKWSDFPRHLATELEKLEAHQLIEGGAILNEVDSNGSTALHKAVDFRDLGLAKKLLELGADVNSVNNPEKQCPLHFATAKNNIEMVRLLTEAGANMQCSDFDGNMPIHIAAKEGHIKIIKYFLKKGMDIDIINENTKMTPLQMAAYRGHMEVVDFLLLNNANVNLKDYQNRSSIHHGVLGGKAKIVHGLIEKGVDINVEDIYNLTPLHLACKKYFEIVKLLLKNGAVCNLEEGFWTYSNKLHCAYEPNYLKIVKYFISIGIDVNFGTSQKCTVLHVACKWGEIEIVKFLIKNGADVNKKTTLTPLCFAILNLRTEIAELLILNGADLKEAEYKGKSSLSIALNYLPSISPISKLTELMDLAKVIIKYTVLIYNPVETIIQDDRPFIKELLQYYNECQNQITNMKSVLIKNSTVSLYQIICDSNNVNALFKYLYNDNIKNELQNIEDYIKDFSIYGNISPLVQLRVKEGLQRMELLTDADLIMKKIAPQLPSEIRYTILEYLNMTDLKTVIKLDLFK</sequence>
<gene>
    <name evidence="6" type="primary">LOC114339395</name>
</gene>
<evidence type="ECO:0000259" key="5">
    <source>
        <dbReference type="Pfam" id="PF09372"/>
    </source>
</evidence>
<evidence type="ECO:0000313" key="6">
    <source>
        <dbReference type="RefSeq" id="XP_028145849.1"/>
    </source>
</evidence>
<feature type="repeat" description="ANK" evidence="3">
    <location>
        <begin position="74"/>
        <end position="106"/>
    </location>
</feature>
<feature type="repeat" description="ANK" evidence="3">
    <location>
        <begin position="273"/>
        <end position="305"/>
    </location>
</feature>
<keyword evidence="4" id="KW-0732">Signal</keyword>
<dbReference type="InParanoid" id="A0A6P7G9Q4"/>
<evidence type="ECO:0000256" key="4">
    <source>
        <dbReference type="SAM" id="SignalP"/>
    </source>
</evidence>
<name>A0A6P7G9Q4_DIAVI</name>
<dbReference type="SUPFAM" id="SSF48403">
    <property type="entry name" value="Ankyrin repeat"/>
    <property type="match status" value="2"/>
</dbReference>
<dbReference type="SMART" id="SM00248">
    <property type="entry name" value="ANK"/>
    <property type="match status" value="18"/>
</dbReference>
<protein>
    <submittedName>
        <fullName evidence="6">Ankyrin-1-like</fullName>
    </submittedName>
</protein>
<feature type="repeat" description="ANK" evidence="3">
    <location>
        <begin position="604"/>
        <end position="636"/>
    </location>
</feature>
<dbReference type="Pfam" id="PF09372">
    <property type="entry name" value="PRANC"/>
    <property type="match status" value="2"/>
</dbReference>
<evidence type="ECO:0000256" key="1">
    <source>
        <dbReference type="ARBA" id="ARBA00022737"/>
    </source>
</evidence>
<dbReference type="OrthoDB" id="194358at2759"/>
<feature type="repeat" description="ANK" evidence="3">
    <location>
        <begin position="570"/>
        <end position="602"/>
    </location>
</feature>
<accession>A0A6P7G9Q4</accession>
<feature type="domain" description="PRANC" evidence="5">
    <location>
        <begin position="946"/>
        <end position="1045"/>
    </location>
</feature>
<keyword evidence="2 3" id="KW-0040">ANK repeat</keyword>
<dbReference type="PANTHER" id="PTHR24198:SF165">
    <property type="entry name" value="ANKYRIN REPEAT-CONTAINING PROTEIN-RELATED"/>
    <property type="match status" value="1"/>
</dbReference>
<feature type="repeat" description="ANK" evidence="3">
    <location>
        <begin position="207"/>
        <end position="239"/>
    </location>
</feature>
<feature type="repeat" description="ANK" evidence="3">
    <location>
        <begin position="40"/>
        <end position="72"/>
    </location>
</feature>
<dbReference type="Gene3D" id="1.25.40.20">
    <property type="entry name" value="Ankyrin repeat-containing domain"/>
    <property type="match status" value="3"/>
</dbReference>
<dbReference type="Pfam" id="PF12796">
    <property type="entry name" value="Ank_2"/>
    <property type="match status" value="6"/>
</dbReference>
<proteinExistence type="predicted"/>
<dbReference type="RefSeq" id="XP_028145849.1">
    <property type="nucleotide sequence ID" value="XM_028290048.1"/>
</dbReference>
<feature type="repeat" description="ANK" evidence="3">
    <location>
        <begin position="671"/>
        <end position="703"/>
    </location>
</feature>
<dbReference type="InterPro" id="IPR018272">
    <property type="entry name" value="PRANC_domain"/>
</dbReference>
<dbReference type="Pfam" id="PF00023">
    <property type="entry name" value="Ank"/>
    <property type="match status" value="1"/>
</dbReference>
<feature type="repeat" description="ANK" evidence="3">
    <location>
        <begin position="141"/>
        <end position="173"/>
    </location>
</feature>
<feature type="domain" description="PRANC" evidence="5">
    <location>
        <begin position="428"/>
        <end position="526"/>
    </location>
</feature>
<feature type="repeat" description="ANK" evidence="3">
    <location>
        <begin position="174"/>
        <end position="206"/>
    </location>
</feature>